<dbReference type="PANTHER" id="PTHR47331">
    <property type="entry name" value="PHD-TYPE DOMAIN-CONTAINING PROTEIN"/>
    <property type="match status" value="1"/>
</dbReference>
<dbReference type="Pfam" id="PF18701">
    <property type="entry name" value="DUF5641"/>
    <property type="match status" value="1"/>
</dbReference>
<dbReference type="InterPro" id="IPR036397">
    <property type="entry name" value="RNaseH_sf"/>
</dbReference>
<dbReference type="InterPro" id="IPR001584">
    <property type="entry name" value="Integrase_cat-core"/>
</dbReference>
<dbReference type="InterPro" id="IPR012337">
    <property type="entry name" value="RNaseH-like_sf"/>
</dbReference>
<dbReference type="AlphaFoldDB" id="A0A0C2GIN9"/>
<dbReference type="GO" id="GO:0015074">
    <property type="term" value="P:DNA integration"/>
    <property type="evidence" value="ECO:0007669"/>
    <property type="project" value="InterPro"/>
</dbReference>
<keyword evidence="3" id="KW-1185">Reference proteome</keyword>
<feature type="domain" description="Integrase catalytic" evidence="1">
    <location>
        <begin position="1"/>
        <end position="140"/>
    </location>
</feature>
<evidence type="ECO:0000259" key="1">
    <source>
        <dbReference type="PROSITE" id="PS50994"/>
    </source>
</evidence>
<protein>
    <recommendedName>
        <fullName evidence="1">Integrase catalytic domain-containing protein</fullName>
    </recommendedName>
</protein>
<dbReference type="PROSITE" id="PS50994">
    <property type="entry name" value="INTEGRASE"/>
    <property type="match status" value="1"/>
</dbReference>
<sequence>MHVELIIDNTTTSFINALRRFMSRRGVPRTMTCDNAPTFLLAGRILTDSLLESPADGQIGEFLASAGITWQKIAPYAPWQGGFYEKLIKDVKWALNKTLGRRILDEHSLRTVLVEIECCPNCRPLRYQEEDPDELVSIRPIDFLQNRIVISYSVDKSQDNVVDPNFLPATEQAQLRTRRESEQASRTSCDITEEFWRVWHEAYLTLLREHHRRHLEQGRSSLKKPRLGQVVLIEDPLLPLNAWRLGRISSLEKSNNGEVRQVELRMSNGRTTRRPVNALIPLELGEELEDNSLTPQTQP</sequence>
<proteinExistence type="predicted"/>
<dbReference type="InterPro" id="IPR040676">
    <property type="entry name" value="DUF5641"/>
</dbReference>
<dbReference type="GO" id="GO:0003676">
    <property type="term" value="F:nucleic acid binding"/>
    <property type="evidence" value="ECO:0007669"/>
    <property type="project" value="InterPro"/>
</dbReference>
<dbReference type="Gene3D" id="3.30.420.10">
    <property type="entry name" value="Ribonuclease H-like superfamily/Ribonuclease H"/>
    <property type="match status" value="1"/>
</dbReference>
<dbReference type="OrthoDB" id="5871302at2759"/>
<evidence type="ECO:0000313" key="2">
    <source>
        <dbReference type="EMBL" id="KIH61070.1"/>
    </source>
</evidence>
<dbReference type="EMBL" id="KN730426">
    <property type="protein sequence ID" value="KIH61070.1"/>
    <property type="molecule type" value="Genomic_DNA"/>
</dbReference>
<dbReference type="Proteomes" id="UP000054047">
    <property type="component" value="Unassembled WGS sequence"/>
</dbReference>
<dbReference type="SUPFAM" id="SSF53098">
    <property type="entry name" value="Ribonuclease H-like"/>
    <property type="match status" value="1"/>
</dbReference>
<reference evidence="2 3" key="1">
    <citation type="submission" date="2013-12" db="EMBL/GenBank/DDBJ databases">
        <title>Draft genome of the parsitic nematode Ancylostoma duodenale.</title>
        <authorList>
            <person name="Mitreva M."/>
        </authorList>
    </citation>
    <scope>NUCLEOTIDE SEQUENCE [LARGE SCALE GENOMIC DNA]</scope>
    <source>
        <strain evidence="2 3">Zhejiang</strain>
    </source>
</reference>
<organism evidence="2 3">
    <name type="scientific">Ancylostoma duodenale</name>
    <dbReference type="NCBI Taxonomy" id="51022"/>
    <lineage>
        <taxon>Eukaryota</taxon>
        <taxon>Metazoa</taxon>
        <taxon>Ecdysozoa</taxon>
        <taxon>Nematoda</taxon>
        <taxon>Chromadorea</taxon>
        <taxon>Rhabditida</taxon>
        <taxon>Rhabditina</taxon>
        <taxon>Rhabditomorpha</taxon>
        <taxon>Strongyloidea</taxon>
        <taxon>Ancylostomatidae</taxon>
        <taxon>Ancylostomatinae</taxon>
        <taxon>Ancylostoma</taxon>
    </lineage>
</organism>
<accession>A0A0C2GIN9</accession>
<dbReference type="PANTHER" id="PTHR47331:SF5">
    <property type="entry name" value="RIBONUCLEASE H"/>
    <property type="match status" value="1"/>
</dbReference>
<name>A0A0C2GIN9_9BILA</name>
<gene>
    <name evidence="2" type="ORF">ANCDUO_08667</name>
</gene>
<evidence type="ECO:0000313" key="3">
    <source>
        <dbReference type="Proteomes" id="UP000054047"/>
    </source>
</evidence>